<proteinExistence type="predicted"/>
<dbReference type="EMBL" id="QTSX02001467">
    <property type="protein sequence ID" value="KAJ9081600.1"/>
    <property type="molecule type" value="Genomic_DNA"/>
</dbReference>
<evidence type="ECO:0000313" key="2">
    <source>
        <dbReference type="Proteomes" id="UP001165960"/>
    </source>
</evidence>
<protein>
    <submittedName>
        <fullName evidence="1">Uncharacterized protein</fullName>
    </submittedName>
</protein>
<gene>
    <name evidence="1" type="ORF">DSO57_1012930</name>
</gene>
<accession>A0ACC2U4E7</accession>
<dbReference type="Proteomes" id="UP001165960">
    <property type="component" value="Unassembled WGS sequence"/>
</dbReference>
<comment type="caution">
    <text evidence="1">The sequence shown here is derived from an EMBL/GenBank/DDBJ whole genome shotgun (WGS) entry which is preliminary data.</text>
</comment>
<name>A0ACC2U4E7_9FUNG</name>
<organism evidence="1 2">
    <name type="scientific">Entomophthora muscae</name>
    <dbReference type="NCBI Taxonomy" id="34485"/>
    <lineage>
        <taxon>Eukaryota</taxon>
        <taxon>Fungi</taxon>
        <taxon>Fungi incertae sedis</taxon>
        <taxon>Zoopagomycota</taxon>
        <taxon>Entomophthoromycotina</taxon>
        <taxon>Entomophthoromycetes</taxon>
        <taxon>Entomophthorales</taxon>
        <taxon>Entomophthoraceae</taxon>
        <taxon>Entomophthora</taxon>
    </lineage>
</organism>
<evidence type="ECO:0000313" key="1">
    <source>
        <dbReference type="EMBL" id="KAJ9081600.1"/>
    </source>
</evidence>
<reference evidence="1" key="1">
    <citation type="submission" date="2022-04" db="EMBL/GenBank/DDBJ databases">
        <title>Genome of the entomopathogenic fungus Entomophthora muscae.</title>
        <authorList>
            <person name="Elya C."/>
            <person name="Lovett B.R."/>
            <person name="Lee E."/>
            <person name="Macias A.M."/>
            <person name="Hajek A.E."/>
            <person name="De Bivort B.L."/>
            <person name="Kasson M.T."/>
            <person name="De Fine Licht H.H."/>
            <person name="Stajich J.E."/>
        </authorList>
    </citation>
    <scope>NUCLEOTIDE SEQUENCE</scope>
    <source>
        <strain evidence="1">Berkeley</strain>
    </source>
</reference>
<keyword evidence="2" id="KW-1185">Reference proteome</keyword>
<sequence>MFSLADKGPESQSGLTKQAIRLHGKIISGREASSFSSNDNFDGLNSWTKVFSELSIEGDDSTKISSEVSSAALEFLMLEVIRLFSRKGSKTKLEEGFDNQVINPDLVISPKLSQRDHSTSLPPASAMASQASQSMSSLRSSSTYSQHMSQSKTGSPDAPLQRNPLFFKLDNLGYRVGLSLVERFTMNHSLFKDTLDVVKFICKEYWMLLFRKQIDNLKTNHRGVYVLTDNNFLWLSRLMPFSDGENSLSNPNTFTWFPCGLIRGALAGLGQSASVIAETNNPPLCTFHIRIEKE</sequence>